<evidence type="ECO:0000256" key="1">
    <source>
        <dbReference type="SAM" id="SignalP"/>
    </source>
</evidence>
<evidence type="ECO:0008006" key="4">
    <source>
        <dbReference type="Google" id="ProtNLM"/>
    </source>
</evidence>
<dbReference type="PANTHER" id="PTHR36302:SF1">
    <property type="entry name" value="COPPER CHAPERONE PCU(A)C"/>
    <property type="match status" value="1"/>
</dbReference>
<sequence>MKRIIALAAALLLPMAATAQDGDHVSESNGVRVMHAWTHATDTDSARVYFEIENGSDQIVSLQALDASVGIDVALKAAPLDANSSEPVGLPELPIAPNNTATLEPEGMFMQITGLDEPLSAGDRFEMQVEILPFEPLTLEVAIEEKDAAGHSHADHTQ</sequence>
<dbReference type="SUPFAM" id="SSF110087">
    <property type="entry name" value="DR1885-like metal-binding protein"/>
    <property type="match status" value="1"/>
</dbReference>
<dbReference type="Gene3D" id="2.60.40.1890">
    <property type="entry name" value="PCu(A)C copper chaperone"/>
    <property type="match status" value="1"/>
</dbReference>
<evidence type="ECO:0000313" key="2">
    <source>
        <dbReference type="EMBL" id="SER54343.1"/>
    </source>
</evidence>
<dbReference type="OrthoDB" id="9796962at2"/>
<proteinExistence type="predicted"/>
<dbReference type="AlphaFoldDB" id="A0A1H9Q394"/>
<protein>
    <recommendedName>
        <fullName evidence="4">Copper chaperone PCu(A)C</fullName>
    </recommendedName>
</protein>
<dbReference type="InterPro" id="IPR007410">
    <property type="entry name" value="LpqE-like"/>
</dbReference>
<dbReference type="InterPro" id="IPR036182">
    <property type="entry name" value="PCuAC_sf"/>
</dbReference>
<evidence type="ECO:0000313" key="3">
    <source>
        <dbReference type="Proteomes" id="UP000198885"/>
    </source>
</evidence>
<dbReference type="EMBL" id="FOGU01000001">
    <property type="protein sequence ID" value="SER54343.1"/>
    <property type="molecule type" value="Genomic_DNA"/>
</dbReference>
<gene>
    <name evidence="2" type="ORF">SAMN04490244_101432</name>
</gene>
<keyword evidence="1" id="KW-0732">Signal</keyword>
<dbReference type="RefSeq" id="WP_092687613.1">
    <property type="nucleotide sequence ID" value="NZ_FOGU01000001.1"/>
</dbReference>
<feature type="chain" id="PRO_5011554242" description="Copper chaperone PCu(A)C" evidence="1">
    <location>
        <begin position="20"/>
        <end position="158"/>
    </location>
</feature>
<dbReference type="PANTHER" id="PTHR36302">
    <property type="entry name" value="BLR7088 PROTEIN"/>
    <property type="match status" value="1"/>
</dbReference>
<dbReference type="Pfam" id="PF04314">
    <property type="entry name" value="PCuAC"/>
    <property type="match status" value="1"/>
</dbReference>
<dbReference type="Proteomes" id="UP000198885">
    <property type="component" value="Unassembled WGS sequence"/>
</dbReference>
<name>A0A1H9Q394_9RHOB</name>
<accession>A0A1H9Q394</accession>
<keyword evidence="3" id="KW-1185">Reference proteome</keyword>
<dbReference type="InterPro" id="IPR058248">
    <property type="entry name" value="Lxx211020-like"/>
</dbReference>
<feature type="signal peptide" evidence="1">
    <location>
        <begin position="1"/>
        <end position="19"/>
    </location>
</feature>
<organism evidence="2 3">
    <name type="scientific">Tranquillimonas rosea</name>
    <dbReference type="NCBI Taxonomy" id="641238"/>
    <lineage>
        <taxon>Bacteria</taxon>
        <taxon>Pseudomonadati</taxon>
        <taxon>Pseudomonadota</taxon>
        <taxon>Alphaproteobacteria</taxon>
        <taxon>Rhodobacterales</taxon>
        <taxon>Roseobacteraceae</taxon>
        <taxon>Tranquillimonas</taxon>
    </lineage>
</organism>
<dbReference type="STRING" id="641238.SAMN04490244_101432"/>
<reference evidence="2 3" key="1">
    <citation type="submission" date="2016-10" db="EMBL/GenBank/DDBJ databases">
        <authorList>
            <person name="de Groot N.N."/>
        </authorList>
    </citation>
    <scope>NUCLEOTIDE SEQUENCE [LARGE SCALE GENOMIC DNA]</scope>
    <source>
        <strain evidence="2 3">DSM 23042</strain>
    </source>
</reference>